<feature type="compositionally biased region" description="Polar residues" evidence="1">
    <location>
        <begin position="707"/>
        <end position="718"/>
    </location>
</feature>
<feature type="compositionally biased region" description="Low complexity" evidence="1">
    <location>
        <begin position="821"/>
        <end position="834"/>
    </location>
</feature>
<feature type="compositionally biased region" description="Pro residues" evidence="1">
    <location>
        <begin position="249"/>
        <end position="262"/>
    </location>
</feature>
<feature type="compositionally biased region" description="Polar residues" evidence="1">
    <location>
        <begin position="328"/>
        <end position="339"/>
    </location>
</feature>
<feature type="region of interest" description="Disordered" evidence="1">
    <location>
        <begin position="1161"/>
        <end position="1201"/>
    </location>
</feature>
<dbReference type="EMBL" id="CP003630">
    <property type="protein sequence ID" value="AFZ21574.1"/>
    <property type="molecule type" value="Genomic_DNA"/>
</dbReference>
<dbReference type="KEGG" id="mic:Mic7113_5972"/>
<feature type="compositionally biased region" description="Low complexity" evidence="1">
    <location>
        <begin position="98"/>
        <end position="107"/>
    </location>
</feature>
<feature type="compositionally biased region" description="Polar residues" evidence="1">
    <location>
        <begin position="614"/>
        <end position="624"/>
    </location>
</feature>
<feature type="compositionally biased region" description="Low complexity" evidence="1">
    <location>
        <begin position="665"/>
        <end position="676"/>
    </location>
</feature>
<dbReference type="RefSeq" id="WP_015185703.1">
    <property type="nucleotide sequence ID" value="NC_019738.1"/>
</dbReference>
<feature type="compositionally biased region" description="Low complexity" evidence="1">
    <location>
        <begin position="743"/>
        <end position="756"/>
    </location>
</feature>
<feature type="compositionally biased region" description="Polar residues" evidence="1">
    <location>
        <begin position="290"/>
        <end position="300"/>
    </location>
</feature>
<feature type="region of interest" description="Disordered" evidence="1">
    <location>
        <begin position="1427"/>
        <end position="1447"/>
    </location>
</feature>
<dbReference type="Proteomes" id="UP000010471">
    <property type="component" value="Chromosome"/>
</dbReference>
<feature type="compositionally biased region" description="Low complexity" evidence="1">
    <location>
        <begin position="783"/>
        <end position="796"/>
    </location>
</feature>
<feature type="compositionally biased region" description="Basic and acidic residues" evidence="1">
    <location>
        <begin position="485"/>
        <end position="496"/>
    </location>
</feature>
<dbReference type="STRING" id="1173027.Mic7113_5972"/>
<name>K9WP84_9CYAN</name>
<reference evidence="2 3" key="1">
    <citation type="submission" date="2012-06" db="EMBL/GenBank/DDBJ databases">
        <title>Finished chromosome of genome of Microcoleus sp. PCC 7113.</title>
        <authorList>
            <consortium name="US DOE Joint Genome Institute"/>
            <person name="Gugger M."/>
            <person name="Coursin T."/>
            <person name="Rippka R."/>
            <person name="Tandeau De Marsac N."/>
            <person name="Huntemann M."/>
            <person name="Wei C.-L."/>
            <person name="Han J."/>
            <person name="Detter J.C."/>
            <person name="Han C."/>
            <person name="Tapia R."/>
            <person name="Chen A."/>
            <person name="Kyrpides N."/>
            <person name="Mavromatis K."/>
            <person name="Markowitz V."/>
            <person name="Szeto E."/>
            <person name="Ivanova N."/>
            <person name="Pagani I."/>
            <person name="Pati A."/>
            <person name="Goodwin L."/>
            <person name="Nordberg H.P."/>
            <person name="Cantor M.N."/>
            <person name="Hua S.X."/>
            <person name="Woyke T."/>
            <person name="Kerfeld C.A."/>
        </authorList>
    </citation>
    <scope>NUCLEOTIDE SEQUENCE [LARGE SCALE GENOMIC DNA]</scope>
    <source>
        <strain evidence="2 3">PCC 7113</strain>
    </source>
</reference>
<feature type="compositionally biased region" description="Polar residues" evidence="1">
    <location>
        <begin position="371"/>
        <end position="436"/>
    </location>
</feature>
<feature type="compositionally biased region" description="Polar residues" evidence="1">
    <location>
        <begin position="857"/>
        <end position="886"/>
    </location>
</feature>
<dbReference type="PATRIC" id="fig|1173027.3.peg.6616"/>
<feature type="compositionally biased region" description="Low complexity" evidence="1">
    <location>
        <begin position="625"/>
        <end position="636"/>
    </location>
</feature>
<feature type="compositionally biased region" description="Low complexity" evidence="1">
    <location>
        <begin position="901"/>
        <end position="914"/>
    </location>
</feature>
<feature type="compositionally biased region" description="Polar residues" evidence="1">
    <location>
        <begin position="987"/>
        <end position="998"/>
    </location>
</feature>
<feature type="compositionally biased region" description="Polar residues" evidence="1">
    <location>
        <begin position="1067"/>
        <end position="1113"/>
    </location>
</feature>
<feature type="compositionally biased region" description="Polar residues" evidence="1">
    <location>
        <begin position="654"/>
        <end position="664"/>
    </location>
</feature>
<feature type="region of interest" description="Disordered" evidence="1">
    <location>
        <begin position="200"/>
        <end position="1147"/>
    </location>
</feature>
<protein>
    <submittedName>
        <fullName evidence="2">Uncharacterized protein</fullName>
    </submittedName>
</protein>
<feature type="compositionally biased region" description="Polar residues" evidence="1">
    <location>
        <begin position="162"/>
        <end position="178"/>
    </location>
</feature>
<sequence>MPESSPDNRFSFSDSQGETTSWQPPLGLQQPLVTANPLGQSFLSPQFLSPLAAQPLGGGNPLGTSAQALPDYNLSETFFQDSPSLAESRLSLNPPETPVTAAATPTAGMDSTPVNIQRYPGETSTDNGHENNPIPAAPDSLSEAEHRLLGHDTQATTEEEQVASQPHEQLRASDTQPLNPTIVQPELATEPLLQREIAIPEAPEAVEPSRESLVSESESSVQIPEVAEEPSAIANPNPSVMRSADLSNVPPPQTSPVAPLPSLPADHLSGLEPIVSPQAELSPVHPIESAQDTEQNTQDVPNIPVQRQEDEASPPSLVESLPLASQALPDTSQSPQSFVQKEATADSPPPLNQPSAESPSAIMPVLGSDAVNVQPSVPPNSDSESVAIAQTETSDFPPSTAGESESLQESGITPSEPTVVQAFSETESSALSQTTAAPLESPALTQPQHHQSSTIGEPPADSSTPLAKPELETITPSSPPTLEEPQQRTETSRVDTDTAPSHSEIVQPSLEREPSAQSEAAFAPVSDATAQPEPLVSPVTQVSESPIEAIPVAESEPTIAQLFSEPESSESSEGLSSQGNQPSTSSVPTSSEESSIQRQPLLEIQETAADAIAPTQQEANTPADITSPTSSEESSIQRQPLLEIQETAADAIAPTQQEANTPADITSPTSSEESSIQRQPLPEIEETAPDAIAPSQEEAGTHPEITYPTSSEESSIQRQPFLEIQETAPDAIAPSQEEAGTHPDITSPTSSEESSIQRQPFLEIQETAPDAIAPSQEEAGTHPDITSPTSSEESSIQRQPLPQTEETLPDAIAPSQEEAGTPPEITSPTTPEESGIQRQLLPETQETLPDAIAPSQEAASTPAEITSPTTPEESSIQRQPLPQTEETLPDAIAPSQEEAGTPPEITSPTTPEESGIQRQLLPETQETLPDAIAPSQEEAIAPPEITYPTSSEESSIQRQPLPEIEETAADAIAPTQEEAGDHPEITYPTSSEESSIQRQPLPEIEETAADAIAPTQEEAGDHPEITYPTSSEESSIQRQPLPEIEETAADAIAPTQEEAGDHPEITYPTSSEESSIQRQPLPQTDPVQTASTPSASETELPSSISQAITTDSTLVMPKALPDETAPVSYPTQAEPFQATEISQHDENTSLTELIIAQPLLENDANWQPERLPTTTNSEEAQDNSPQASPISPKSPPLPTHLLQTKTNVTEDESFKQNKDVPQLPTVLENLVGTRHTLPLIQPLNQHLQQSPLLSTASTLEFSREQSTIVQSMPETSHRLVVPSTTSSTLPDNALNQAQQSTVKVPPVSLDTESLTLQRATDAISKTTPEFNQQTQQVASSTYTSEIPNSWSSIAELLENTNNFPSDFGGETPIQMAFNDVTNQQSLDWQESNNWENLLPEYSRSSEASSTFSQETPIQKFTIEEASVQDENSATEAATQHQDYQHEDDQNLELLAREVYTLVRQRLSIERERHGHY</sequence>
<proteinExistence type="predicted"/>
<feature type="compositionally biased region" description="Polar residues" evidence="1">
    <location>
        <begin position="1428"/>
        <end position="1441"/>
    </location>
</feature>
<feature type="compositionally biased region" description="Polar residues" evidence="1">
    <location>
        <begin position="797"/>
        <end position="806"/>
    </location>
</feature>
<feature type="compositionally biased region" description="Low complexity" evidence="1">
    <location>
        <begin position="200"/>
        <end position="221"/>
    </location>
</feature>
<feature type="compositionally biased region" description="Polar residues" evidence="1">
    <location>
        <begin position="947"/>
        <end position="958"/>
    </location>
</feature>
<feature type="compositionally biased region" description="Polar residues" evidence="1">
    <location>
        <begin position="1"/>
        <end position="23"/>
    </location>
</feature>
<gene>
    <name evidence="2" type="ORF">Mic7113_5972</name>
</gene>
<feature type="compositionally biased region" description="Low complexity" evidence="1">
    <location>
        <begin position="564"/>
        <end position="594"/>
    </location>
</feature>
<dbReference type="OrthoDB" id="459951at2"/>
<keyword evidence="3" id="KW-1185">Reference proteome</keyword>
<accession>K9WP84</accession>
<feature type="compositionally biased region" description="Polar residues" evidence="1">
    <location>
        <begin position="1027"/>
        <end position="1038"/>
    </location>
</feature>
<feature type="region of interest" description="Disordered" evidence="1">
    <location>
        <begin position="1"/>
        <end position="32"/>
    </location>
</feature>
<organism evidence="2 3">
    <name type="scientific">Allocoleopsis franciscana PCC 7113</name>
    <dbReference type="NCBI Taxonomy" id="1173027"/>
    <lineage>
        <taxon>Bacteria</taxon>
        <taxon>Bacillati</taxon>
        <taxon>Cyanobacteriota</taxon>
        <taxon>Cyanophyceae</taxon>
        <taxon>Coleofasciculales</taxon>
        <taxon>Coleofasciculaceae</taxon>
        <taxon>Allocoleopsis</taxon>
        <taxon>Allocoleopsis franciscana</taxon>
    </lineage>
</organism>
<dbReference type="HOGENOM" id="CLU_249902_0_0_3"/>
<evidence type="ECO:0000313" key="2">
    <source>
        <dbReference type="EMBL" id="AFZ21574.1"/>
    </source>
</evidence>
<feature type="compositionally biased region" description="Polar residues" evidence="1">
    <location>
        <begin position="443"/>
        <end position="465"/>
    </location>
</feature>
<dbReference type="eggNOG" id="ENOG5033I4E">
    <property type="taxonomic scope" value="Bacteria"/>
</dbReference>
<feature type="compositionally biased region" description="Polar residues" evidence="1">
    <location>
        <begin position="1172"/>
        <end position="1191"/>
    </location>
</feature>
<evidence type="ECO:0000313" key="3">
    <source>
        <dbReference type="Proteomes" id="UP000010471"/>
    </source>
</evidence>
<evidence type="ECO:0000256" key="1">
    <source>
        <dbReference type="SAM" id="MobiDB-lite"/>
    </source>
</evidence>
<feature type="region of interest" description="Disordered" evidence="1">
    <location>
        <begin position="85"/>
        <end position="178"/>
    </location>
</feature>